<dbReference type="Gene3D" id="1.10.150.240">
    <property type="entry name" value="Putative phosphatase, domain 2"/>
    <property type="match status" value="1"/>
</dbReference>
<dbReference type="PANTHER" id="PTHR43481:SF4">
    <property type="entry name" value="GLYCEROL-1-PHOSPHATE PHOSPHOHYDROLASE 1-RELATED"/>
    <property type="match status" value="1"/>
</dbReference>
<dbReference type="GO" id="GO:0050308">
    <property type="term" value="F:sugar-phosphatase activity"/>
    <property type="evidence" value="ECO:0007669"/>
    <property type="project" value="TreeGrafter"/>
</dbReference>
<dbReference type="PANTHER" id="PTHR43481">
    <property type="entry name" value="FRUCTOSE-1-PHOSPHATE PHOSPHATASE"/>
    <property type="match status" value="1"/>
</dbReference>
<dbReference type="InterPro" id="IPR006439">
    <property type="entry name" value="HAD-SF_hydro_IA"/>
</dbReference>
<dbReference type="InterPro" id="IPR023214">
    <property type="entry name" value="HAD_sf"/>
</dbReference>
<dbReference type="SUPFAM" id="SSF56784">
    <property type="entry name" value="HAD-like"/>
    <property type="match status" value="1"/>
</dbReference>
<reference evidence="1" key="1">
    <citation type="submission" date="2020-10" db="EMBL/GenBank/DDBJ databases">
        <authorList>
            <person name="Gilroy R."/>
        </authorList>
    </citation>
    <scope>NUCLEOTIDE SEQUENCE</scope>
    <source>
        <strain evidence="1">ChiHjej12B11-29160</strain>
    </source>
</reference>
<dbReference type="PRINTS" id="PR00413">
    <property type="entry name" value="HADHALOGNASE"/>
</dbReference>
<dbReference type="InterPro" id="IPR041492">
    <property type="entry name" value="HAD_2"/>
</dbReference>
<accession>A0A9D1I0P6</accession>
<dbReference type="InterPro" id="IPR023198">
    <property type="entry name" value="PGP-like_dom2"/>
</dbReference>
<evidence type="ECO:0000313" key="2">
    <source>
        <dbReference type="Proteomes" id="UP000824078"/>
    </source>
</evidence>
<dbReference type="Gene3D" id="3.40.50.1000">
    <property type="entry name" value="HAD superfamily/HAD-like"/>
    <property type="match status" value="1"/>
</dbReference>
<dbReference type="EMBL" id="DVMQ01000018">
    <property type="protein sequence ID" value="HIU24750.1"/>
    <property type="molecule type" value="Genomic_DNA"/>
</dbReference>
<dbReference type="NCBIfam" id="TIGR01509">
    <property type="entry name" value="HAD-SF-IA-v3"/>
    <property type="match status" value="1"/>
</dbReference>
<dbReference type="AlphaFoldDB" id="A0A9D1I0P6"/>
<dbReference type="InterPro" id="IPR036412">
    <property type="entry name" value="HAD-like_sf"/>
</dbReference>
<organism evidence="1 2">
    <name type="scientific">Candidatus Coprovicinus avistercoris</name>
    <dbReference type="NCBI Taxonomy" id="2840754"/>
    <lineage>
        <taxon>Bacteria</taxon>
        <taxon>Bacillati</taxon>
        <taxon>Actinomycetota</taxon>
        <taxon>Coriobacteriia</taxon>
        <taxon>Coriobacteriales</taxon>
        <taxon>Coriobacteriaceae</taxon>
        <taxon>Coriobacteriaceae incertae sedis</taxon>
        <taxon>Candidatus Coprovicinus</taxon>
    </lineage>
</organism>
<gene>
    <name evidence="1" type="ORF">IAD17_07490</name>
</gene>
<evidence type="ECO:0000313" key="1">
    <source>
        <dbReference type="EMBL" id="HIU24750.1"/>
    </source>
</evidence>
<dbReference type="Proteomes" id="UP000824078">
    <property type="component" value="Unassembled WGS sequence"/>
</dbReference>
<name>A0A9D1I0P6_9ACTN</name>
<protein>
    <submittedName>
        <fullName evidence="1">HAD family phosphatase</fullName>
    </submittedName>
</protein>
<dbReference type="SFLD" id="SFLDS00003">
    <property type="entry name" value="Haloacid_Dehalogenase"/>
    <property type="match status" value="1"/>
</dbReference>
<dbReference type="Pfam" id="PF13419">
    <property type="entry name" value="HAD_2"/>
    <property type="match status" value="1"/>
</dbReference>
<sequence length="218" mass="23492">MIQGAIFDMDGLMFDTEPIWTEAWVPALAEFGLEMKEGLADACRGSSDESCVATLKRFYGDDTPGQEIMNTLRRLAQDMIAGDVRKKPCLDEILNYLSEQGVPCAVASSSTPQLITTCLHEAGIDDKFEATLSGMNMEHSKPHPEIFLKAAEALGTDPAQTLVLEDSYAGVRAGAAGGFITVMVPDMVQPNEEISQLYTACCHDLGEVRDLIAAGKLG</sequence>
<reference evidence="1" key="2">
    <citation type="journal article" date="2021" name="PeerJ">
        <title>Extensive microbial diversity within the chicken gut microbiome revealed by metagenomics and culture.</title>
        <authorList>
            <person name="Gilroy R."/>
            <person name="Ravi A."/>
            <person name="Getino M."/>
            <person name="Pursley I."/>
            <person name="Horton D.L."/>
            <person name="Alikhan N.F."/>
            <person name="Baker D."/>
            <person name="Gharbi K."/>
            <person name="Hall N."/>
            <person name="Watson M."/>
            <person name="Adriaenssens E.M."/>
            <person name="Foster-Nyarko E."/>
            <person name="Jarju S."/>
            <person name="Secka A."/>
            <person name="Antonio M."/>
            <person name="Oren A."/>
            <person name="Chaudhuri R.R."/>
            <person name="La Ragione R."/>
            <person name="Hildebrand F."/>
            <person name="Pallen M.J."/>
        </authorList>
    </citation>
    <scope>NUCLEOTIDE SEQUENCE</scope>
    <source>
        <strain evidence="1">ChiHjej12B11-29160</strain>
    </source>
</reference>
<dbReference type="InterPro" id="IPR051806">
    <property type="entry name" value="HAD-like_SPP"/>
</dbReference>
<proteinExistence type="predicted"/>
<comment type="caution">
    <text evidence="1">The sequence shown here is derived from an EMBL/GenBank/DDBJ whole genome shotgun (WGS) entry which is preliminary data.</text>
</comment>
<dbReference type="SFLD" id="SFLDG01129">
    <property type="entry name" value="C1.5:_HAD__Beta-PGM__Phosphata"/>
    <property type="match status" value="1"/>
</dbReference>